<evidence type="ECO:0000313" key="3">
    <source>
        <dbReference type="Proteomes" id="UP000095767"/>
    </source>
</evidence>
<reference evidence="2 3" key="1">
    <citation type="submission" date="2016-09" db="EMBL/GenBank/DDBJ databases">
        <title>The draft genome of Dichanthelium oligosanthes: A C3 panicoid grass species.</title>
        <authorList>
            <person name="Studer A.J."/>
            <person name="Schnable J.C."/>
            <person name="Brutnell T.P."/>
        </authorList>
    </citation>
    <scope>NUCLEOTIDE SEQUENCE [LARGE SCALE GENOMIC DNA]</scope>
    <source>
        <strain evidence="3">cv. Kellogg 1175</strain>
        <tissue evidence="2">Leaf</tissue>
    </source>
</reference>
<accession>A0A1E5WH88</accession>
<protein>
    <submittedName>
        <fullName evidence="2">Uncharacterized protein</fullName>
    </submittedName>
</protein>
<dbReference type="STRING" id="888268.A0A1E5WH88"/>
<gene>
    <name evidence="2" type="ORF">BAE44_0002267</name>
</gene>
<feature type="compositionally biased region" description="Low complexity" evidence="1">
    <location>
        <begin position="1"/>
        <end position="12"/>
    </location>
</feature>
<name>A0A1E5WH88_9POAL</name>
<dbReference type="PANTHER" id="PTHR31182:SF17">
    <property type="entry name" value="EEIG1_EHBP1 PROTEIN AMINO-TERMINAL DOMAIN PROTEIN"/>
    <property type="match status" value="1"/>
</dbReference>
<dbReference type="PANTHER" id="PTHR31182">
    <property type="entry name" value="C2 NT-TYPE DOMAIN-CONTAINING PROTEIN"/>
    <property type="match status" value="1"/>
</dbReference>
<evidence type="ECO:0000256" key="1">
    <source>
        <dbReference type="SAM" id="MobiDB-lite"/>
    </source>
</evidence>
<organism evidence="2 3">
    <name type="scientific">Dichanthelium oligosanthes</name>
    <dbReference type="NCBI Taxonomy" id="888268"/>
    <lineage>
        <taxon>Eukaryota</taxon>
        <taxon>Viridiplantae</taxon>
        <taxon>Streptophyta</taxon>
        <taxon>Embryophyta</taxon>
        <taxon>Tracheophyta</taxon>
        <taxon>Spermatophyta</taxon>
        <taxon>Magnoliopsida</taxon>
        <taxon>Liliopsida</taxon>
        <taxon>Poales</taxon>
        <taxon>Poaceae</taxon>
        <taxon>PACMAD clade</taxon>
        <taxon>Panicoideae</taxon>
        <taxon>Panicodae</taxon>
        <taxon>Paniceae</taxon>
        <taxon>Dichantheliinae</taxon>
        <taxon>Dichanthelium</taxon>
    </lineage>
</organism>
<sequence length="224" mass="23956">MVVARAKASPASGGAGAGGARRSGVRVGPARLEGLPAAWWPGAAAVKVKWPAPGGALSQMLTGRWARGVTAVEPVGAGGTVRWEAHDGNRFRLDVDPAGAGARGRPERGVFFSVLYGFQEQGRGKDLVRLEEIGTAMISLEECCWEMQLQQQRQQLVVVPIRVRKDGWASDAMLYDDDPSGSWETREFTSRDAETKLRTPVFFASIDQRDDSAGGESACTALVA</sequence>
<proteinExistence type="predicted"/>
<dbReference type="AlphaFoldDB" id="A0A1E5WH88"/>
<feature type="non-terminal residue" evidence="2">
    <location>
        <position position="224"/>
    </location>
</feature>
<evidence type="ECO:0000313" key="2">
    <source>
        <dbReference type="EMBL" id="OEL36714.1"/>
    </source>
</evidence>
<dbReference type="EMBL" id="LWDX02008307">
    <property type="protein sequence ID" value="OEL36714.1"/>
    <property type="molecule type" value="Genomic_DNA"/>
</dbReference>
<dbReference type="Proteomes" id="UP000095767">
    <property type="component" value="Unassembled WGS sequence"/>
</dbReference>
<feature type="region of interest" description="Disordered" evidence="1">
    <location>
        <begin position="1"/>
        <end position="23"/>
    </location>
</feature>
<keyword evidence="3" id="KW-1185">Reference proteome</keyword>
<comment type="caution">
    <text evidence="2">The sequence shown here is derived from an EMBL/GenBank/DDBJ whole genome shotgun (WGS) entry which is preliminary data.</text>
</comment>
<dbReference type="OrthoDB" id="733571at2759"/>